<dbReference type="OrthoDB" id="203862at2759"/>
<reference evidence="1" key="1">
    <citation type="submission" date="2014-05" db="EMBL/GenBank/DDBJ databases">
        <authorList>
            <person name="Chronopoulou M."/>
        </authorList>
    </citation>
    <scope>NUCLEOTIDE SEQUENCE</scope>
    <source>
        <tissue evidence="1">Whole organism</tissue>
    </source>
</reference>
<protein>
    <submittedName>
        <fullName evidence="1">Uncharacterized protein</fullName>
    </submittedName>
</protein>
<proteinExistence type="predicted"/>
<organism evidence="1">
    <name type="scientific">Lepeophtheirus salmonis</name>
    <name type="common">Salmon louse</name>
    <name type="synonym">Caligus salmonis</name>
    <dbReference type="NCBI Taxonomy" id="72036"/>
    <lineage>
        <taxon>Eukaryota</taxon>
        <taxon>Metazoa</taxon>
        <taxon>Ecdysozoa</taxon>
        <taxon>Arthropoda</taxon>
        <taxon>Crustacea</taxon>
        <taxon>Multicrustacea</taxon>
        <taxon>Hexanauplia</taxon>
        <taxon>Copepoda</taxon>
        <taxon>Siphonostomatoida</taxon>
        <taxon>Caligidae</taxon>
        <taxon>Lepeophtheirus</taxon>
    </lineage>
</organism>
<sequence length="69" mass="8400">MLLKRRISKSRHFKSALLFLFLLQTTYSKSFYRQKRSAKRLFENLKEHFDMSLEFQLRRIGLSSTTLKK</sequence>
<name>A0A0K2VKL6_LEPSM</name>
<accession>A0A0K2VKL6</accession>
<dbReference type="EMBL" id="HACA01033647">
    <property type="protein sequence ID" value="CDW51008.1"/>
    <property type="molecule type" value="Transcribed_RNA"/>
</dbReference>
<dbReference type="AlphaFoldDB" id="A0A0K2VKL6"/>
<evidence type="ECO:0000313" key="1">
    <source>
        <dbReference type="EMBL" id="CDW51008.1"/>
    </source>
</evidence>